<dbReference type="AlphaFoldDB" id="A0A0N4TUB4"/>
<evidence type="ECO:0000313" key="3">
    <source>
        <dbReference type="WBParaSite" id="BPAG_0001237501-mRNA-1"/>
    </source>
</evidence>
<dbReference type="WBParaSite" id="BPAG_0001237501-mRNA-1">
    <property type="protein sequence ID" value="BPAG_0001237501-mRNA-1"/>
    <property type="gene ID" value="BPAG_0001237501"/>
</dbReference>
<evidence type="ECO:0000313" key="2">
    <source>
        <dbReference type="Proteomes" id="UP000278627"/>
    </source>
</evidence>
<proteinExistence type="predicted"/>
<gene>
    <name evidence="1" type="ORF">BPAG_LOCUS12337</name>
</gene>
<name>A0A0N4TUB4_BRUPA</name>
<dbReference type="EMBL" id="UZAD01013284">
    <property type="protein sequence ID" value="VDN93523.1"/>
    <property type="molecule type" value="Genomic_DNA"/>
</dbReference>
<evidence type="ECO:0000313" key="1">
    <source>
        <dbReference type="EMBL" id="VDN93523.1"/>
    </source>
</evidence>
<sequence length="69" mass="8178">MRTSDFNGIPSETYKHGTLRFLGCHTTTWPTLVSKEPQQILTKKHYLVRYREFIQWMRMGHLPSPFAIP</sequence>
<protein>
    <submittedName>
        <fullName evidence="1 3">Uncharacterized protein</fullName>
    </submittedName>
</protein>
<reference evidence="1 2" key="2">
    <citation type="submission" date="2018-11" db="EMBL/GenBank/DDBJ databases">
        <authorList>
            <consortium name="Pathogen Informatics"/>
        </authorList>
    </citation>
    <scope>NUCLEOTIDE SEQUENCE [LARGE SCALE GENOMIC DNA]</scope>
</reference>
<dbReference type="Proteomes" id="UP000278627">
    <property type="component" value="Unassembled WGS sequence"/>
</dbReference>
<reference evidence="3" key="1">
    <citation type="submission" date="2017-02" db="UniProtKB">
        <authorList>
            <consortium name="WormBaseParasite"/>
        </authorList>
    </citation>
    <scope>IDENTIFICATION</scope>
</reference>
<accession>A0A0N4TUB4</accession>
<organism evidence="3">
    <name type="scientific">Brugia pahangi</name>
    <name type="common">Filarial nematode worm</name>
    <dbReference type="NCBI Taxonomy" id="6280"/>
    <lineage>
        <taxon>Eukaryota</taxon>
        <taxon>Metazoa</taxon>
        <taxon>Ecdysozoa</taxon>
        <taxon>Nematoda</taxon>
        <taxon>Chromadorea</taxon>
        <taxon>Rhabditida</taxon>
        <taxon>Spirurina</taxon>
        <taxon>Spiruromorpha</taxon>
        <taxon>Filarioidea</taxon>
        <taxon>Onchocercidae</taxon>
        <taxon>Brugia</taxon>
    </lineage>
</organism>
<keyword evidence="2" id="KW-1185">Reference proteome</keyword>